<dbReference type="SUPFAM" id="SSF103473">
    <property type="entry name" value="MFS general substrate transporter"/>
    <property type="match status" value="1"/>
</dbReference>
<feature type="transmembrane region" description="Helical" evidence="2">
    <location>
        <begin position="284"/>
        <end position="306"/>
    </location>
</feature>
<keyword evidence="2" id="KW-1133">Transmembrane helix</keyword>
<feature type="transmembrane region" description="Helical" evidence="2">
    <location>
        <begin position="259"/>
        <end position="278"/>
    </location>
</feature>
<protein>
    <submittedName>
        <fullName evidence="3">MFS transporter</fullName>
    </submittedName>
</protein>
<dbReference type="Pfam" id="PF07690">
    <property type="entry name" value="MFS_1"/>
    <property type="match status" value="1"/>
</dbReference>
<keyword evidence="4" id="KW-1185">Reference proteome</keyword>
<dbReference type="Gene3D" id="1.20.1250.20">
    <property type="entry name" value="MFS general substrate transporter like domains"/>
    <property type="match status" value="2"/>
</dbReference>
<feature type="transmembrane region" description="Helical" evidence="2">
    <location>
        <begin position="89"/>
        <end position="112"/>
    </location>
</feature>
<dbReference type="Proteomes" id="UP001524478">
    <property type="component" value="Unassembled WGS sequence"/>
</dbReference>
<feature type="transmembrane region" description="Helical" evidence="2">
    <location>
        <begin position="347"/>
        <end position="366"/>
    </location>
</feature>
<evidence type="ECO:0000313" key="4">
    <source>
        <dbReference type="Proteomes" id="UP001524478"/>
    </source>
</evidence>
<dbReference type="InterPro" id="IPR052714">
    <property type="entry name" value="MFS_Exporter"/>
</dbReference>
<dbReference type="RefSeq" id="WP_256312142.1">
    <property type="nucleotide sequence ID" value="NZ_JANGAC010000012.1"/>
</dbReference>
<dbReference type="PANTHER" id="PTHR23531:SF1">
    <property type="entry name" value="QUINOLENE RESISTANCE PROTEIN NORA"/>
    <property type="match status" value="1"/>
</dbReference>
<proteinExistence type="predicted"/>
<dbReference type="EMBL" id="JANGAC010000012">
    <property type="protein sequence ID" value="MCQ4924392.1"/>
    <property type="molecule type" value="Genomic_DNA"/>
</dbReference>
<dbReference type="InterPro" id="IPR011701">
    <property type="entry name" value="MFS"/>
</dbReference>
<gene>
    <name evidence="3" type="ORF">NE686_14915</name>
</gene>
<evidence type="ECO:0000256" key="2">
    <source>
        <dbReference type="SAM" id="Phobius"/>
    </source>
</evidence>
<feature type="transmembrane region" description="Helical" evidence="2">
    <location>
        <begin position="202"/>
        <end position="222"/>
    </location>
</feature>
<sequence>MHLTLFLIVILINFLFMMLTTLLPILIFQISNSITKVGTVLTIFMISMILIRIVCMVKESKPIRALISGTSLFLIGFIIIKFYSTQIFWYYIGSIFFGIAIGLAPPAMLTMLTASSQVSAKNLSIYNSCVAFASALAPLTGEYIYNKFYKIIYDIWIIGALIALIASIILIKMLKNNEIVVQEKLIPKYDNPLKNEQHKSNFVILLISSISYGAIVTYLPIYFNEIKFSIGLYSLIFWASYVIAQFINKYIYRTLSENTMIALLLIGLCIGELIISLATFQFMYLLSALIYGICYGLMYNFFYTKASFIKEDQSKNNVYAVIGLMSYIGVGLAPTFLSPFLKMEIRMIFAFSTIYIVIALFIHFLLHIKNNK</sequence>
<comment type="caution">
    <text evidence="3">The sequence shown here is derived from an EMBL/GenBank/DDBJ whole genome shotgun (WGS) entry which is preliminary data.</text>
</comment>
<feature type="transmembrane region" description="Helical" evidence="2">
    <location>
        <begin position="151"/>
        <end position="171"/>
    </location>
</feature>
<name>A0ABT1SEJ5_9FIRM</name>
<feature type="transmembrane region" description="Helical" evidence="2">
    <location>
        <begin position="65"/>
        <end position="83"/>
    </location>
</feature>
<keyword evidence="2" id="KW-0472">Membrane</keyword>
<feature type="transmembrane region" description="Helical" evidence="2">
    <location>
        <begin position="124"/>
        <end position="145"/>
    </location>
</feature>
<feature type="transmembrane region" description="Helical" evidence="2">
    <location>
        <begin position="34"/>
        <end position="53"/>
    </location>
</feature>
<evidence type="ECO:0000313" key="3">
    <source>
        <dbReference type="EMBL" id="MCQ4924392.1"/>
    </source>
</evidence>
<comment type="subcellular location">
    <subcellularLocation>
        <location evidence="1">Cell membrane</location>
        <topology evidence="1">Multi-pass membrane protein</topology>
    </subcellularLocation>
</comment>
<feature type="transmembrane region" description="Helical" evidence="2">
    <location>
        <begin position="228"/>
        <end position="247"/>
    </location>
</feature>
<feature type="transmembrane region" description="Helical" evidence="2">
    <location>
        <begin position="318"/>
        <end position="341"/>
    </location>
</feature>
<dbReference type="PANTHER" id="PTHR23531">
    <property type="entry name" value="QUINOLENE RESISTANCE PROTEIN NORA"/>
    <property type="match status" value="1"/>
</dbReference>
<feature type="transmembrane region" description="Helical" evidence="2">
    <location>
        <begin position="5"/>
        <end position="28"/>
    </location>
</feature>
<accession>A0ABT1SEJ5</accession>
<organism evidence="3 4">
    <name type="scientific">Tissierella carlieri</name>
    <dbReference type="NCBI Taxonomy" id="689904"/>
    <lineage>
        <taxon>Bacteria</taxon>
        <taxon>Bacillati</taxon>
        <taxon>Bacillota</taxon>
        <taxon>Tissierellia</taxon>
        <taxon>Tissierellales</taxon>
        <taxon>Tissierellaceae</taxon>
        <taxon>Tissierella</taxon>
    </lineage>
</organism>
<keyword evidence="2" id="KW-0812">Transmembrane</keyword>
<dbReference type="InterPro" id="IPR036259">
    <property type="entry name" value="MFS_trans_sf"/>
</dbReference>
<reference evidence="3 4" key="1">
    <citation type="submission" date="2022-06" db="EMBL/GenBank/DDBJ databases">
        <title>Isolation of gut microbiota from human fecal samples.</title>
        <authorList>
            <person name="Pamer E.G."/>
            <person name="Barat B."/>
            <person name="Waligurski E."/>
            <person name="Medina S."/>
            <person name="Paddock L."/>
            <person name="Mostad J."/>
        </authorList>
    </citation>
    <scope>NUCLEOTIDE SEQUENCE [LARGE SCALE GENOMIC DNA]</scope>
    <source>
        <strain evidence="3 4">DFI.7.95</strain>
    </source>
</reference>
<evidence type="ECO:0000256" key="1">
    <source>
        <dbReference type="ARBA" id="ARBA00004651"/>
    </source>
</evidence>